<dbReference type="NCBIfam" id="TIGR00996">
    <property type="entry name" value="Mtu_fam_mce"/>
    <property type="match status" value="1"/>
</dbReference>
<feature type="domain" description="Mammalian cell entry C-terminal" evidence="2">
    <location>
        <begin position="120"/>
        <end position="302"/>
    </location>
</feature>
<reference evidence="4" key="1">
    <citation type="submission" date="2018-09" db="EMBL/GenBank/DDBJ databases">
        <authorList>
            <person name="Zhu H."/>
        </authorList>
    </citation>
    <scope>NUCLEOTIDE SEQUENCE [LARGE SCALE GENOMIC DNA]</scope>
    <source>
        <strain evidence="4">K1W22B-1</strain>
    </source>
</reference>
<dbReference type="InterPro" id="IPR005693">
    <property type="entry name" value="Mce"/>
</dbReference>
<protein>
    <submittedName>
        <fullName evidence="3">MCE family protein</fullName>
    </submittedName>
</protein>
<dbReference type="InterPro" id="IPR024516">
    <property type="entry name" value="Mce_C"/>
</dbReference>
<evidence type="ECO:0000313" key="3">
    <source>
        <dbReference type="EMBL" id="RJS47102.1"/>
    </source>
</evidence>
<evidence type="ECO:0000313" key="4">
    <source>
        <dbReference type="Proteomes" id="UP000276542"/>
    </source>
</evidence>
<sequence length="326" mass="34308">MPMKPIYQFDKYRTGLVGIGLMAFLVALVIGASTLNIGARTYTAELANTGGLRVTEPVQVAGVTSGKVTGMELQGDKVKVTFTVDKDVKLGKDTRLDVKISTLLGTHYLAVMPAGSGDVSGSVIPVSQTHTPFNLQDVIEEGTPHANEYDVTTIEKSLQEMANVLETAGDDVKPAMVQVGKLSNLIASRSDDIGKLLGAASTVTKQLTDSSDDILSLMKTSDLILDTLNTRRETIHKLLVDLGVLGTQLNGVLQDTKADLGPTLRDLNTAIDLLKSHEKSLGLAVDNLATAAKYVANAAGSGPWVNLHSVGGSLPDAAACGRNILC</sequence>
<organism evidence="3 4">
    <name type="scientific">Nocardioides cavernaquae</name>
    <dbReference type="NCBI Taxonomy" id="2321396"/>
    <lineage>
        <taxon>Bacteria</taxon>
        <taxon>Bacillati</taxon>
        <taxon>Actinomycetota</taxon>
        <taxon>Actinomycetes</taxon>
        <taxon>Propionibacteriales</taxon>
        <taxon>Nocardioidaceae</taxon>
        <taxon>Nocardioides</taxon>
    </lineage>
</organism>
<dbReference type="InterPro" id="IPR052336">
    <property type="entry name" value="MlaD_Phospholipid_Transporter"/>
</dbReference>
<proteinExistence type="predicted"/>
<keyword evidence="4" id="KW-1185">Reference proteome</keyword>
<dbReference type="AlphaFoldDB" id="A0A3A5H9Q5"/>
<gene>
    <name evidence="3" type="ORF">D4739_13320</name>
</gene>
<dbReference type="EMBL" id="QYRP01000002">
    <property type="protein sequence ID" value="RJS47102.1"/>
    <property type="molecule type" value="Genomic_DNA"/>
</dbReference>
<accession>A0A3A5H9Q5</accession>
<dbReference type="Pfam" id="PF02470">
    <property type="entry name" value="MlaD"/>
    <property type="match status" value="1"/>
</dbReference>
<dbReference type="PANTHER" id="PTHR33371">
    <property type="entry name" value="INTERMEMBRANE PHOSPHOLIPID TRANSPORT SYSTEM BINDING PROTEIN MLAD-RELATED"/>
    <property type="match status" value="1"/>
</dbReference>
<dbReference type="Pfam" id="PF11887">
    <property type="entry name" value="Mce4_CUP1"/>
    <property type="match status" value="1"/>
</dbReference>
<dbReference type="Proteomes" id="UP000276542">
    <property type="component" value="Unassembled WGS sequence"/>
</dbReference>
<name>A0A3A5H9Q5_9ACTN</name>
<dbReference type="PANTHER" id="PTHR33371:SF18">
    <property type="entry name" value="MCE-FAMILY PROTEIN MCE3C"/>
    <property type="match status" value="1"/>
</dbReference>
<dbReference type="InterPro" id="IPR003399">
    <property type="entry name" value="Mce/MlaD"/>
</dbReference>
<evidence type="ECO:0000259" key="2">
    <source>
        <dbReference type="Pfam" id="PF11887"/>
    </source>
</evidence>
<evidence type="ECO:0000259" key="1">
    <source>
        <dbReference type="Pfam" id="PF02470"/>
    </source>
</evidence>
<feature type="domain" description="Mce/MlaD" evidence="1">
    <location>
        <begin position="40"/>
        <end position="113"/>
    </location>
</feature>
<comment type="caution">
    <text evidence="3">The sequence shown here is derived from an EMBL/GenBank/DDBJ whole genome shotgun (WGS) entry which is preliminary data.</text>
</comment>
<dbReference type="GO" id="GO:0005576">
    <property type="term" value="C:extracellular region"/>
    <property type="evidence" value="ECO:0007669"/>
    <property type="project" value="TreeGrafter"/>
</dbReference>